<dbReference type="InterPro" id="IPR002011">
    <property type="entry name" value="Tyr_kinase_rcpt_2_CS"/>
</dbReference>
<evidence type="ECO:0000313" key="20">
    <source>
        <dbReference type="EMBL" id="CAD7455563.1"/>
    </source>
</evidence>
<dbReference type="InterPro" id="IPR000719">
    <property type="entry name" value="Prot_kinase_dom"/>
</dbReference>
<evidence type="ECO:0000256" key="13">
    <source>
        <dbReference type="ARBA" id="ARBA00023180"/>
    </source>
</evidence>
<feature type="domain" description="Fibronectin type-III" evidence="19">
    <location>
        <begin position="559"/>
        <end position="659"/>
    </location>
</feature>
<proteinExistence type="inferred from homology"/>
<dbReference type="InterPro" id="IPR036116">
    <property type="entry name" value="FN3_sf"/>
</dbReference>
<feature type="domain" description="Fibronectin type-III" evidence="19">
    <location>
        <begin position="112"/>
        <end position="209"/>
    </location>
</feature>
<dbReference type="SUPFAM" id="SSF56112">
    <property type="entry name" value="Protein kinase-like (PK-like)"/>
    <property type="match status" value="1"/>
</dbReference>
<feature type="domain" description="Protein kinase" evidence="18">
    <location>
        <begin position="2077"/>
        <end position="2321"/>
    </location>
</feature>
<dbReference type="GO" id="GO:0005886">
    <property type="term" value="C:plasma membrane"/>
    <property type="evidence" value="ECO:0007669"/>
    <property type="project" value="TreeGrafter"/>
</dbReference>
<dbReference type="InterPro" id="IPR001245">
    <property type="entry name" value="Ser-Thr/Tyr_kinase_cat_dom"/>
</dbReference>
<evidence type="ECO:0000256" key="9">
    <source>
        <dbReference type="ARBA" id="ARBA00022989"/>
    </source>
</evidence>
<keyword evidence="7" id="KW-0418">Kinase</keyword>
<dbReference type="PANTHER" id="PTHR24416:SF527">
    <property type="entry name" value="PROTO-ONCOGENE TYROSINE-PROTEIN KINASE ROS"/>
    <property type="match status" value="1"/>
</dbReference>
<dbReference type="InterPro" id="IPR011009">
    <property type="entry name" value="Kinase-like_dom_sf"/>
</dbReference>
<dbReference type="Gene3D" id="2.120.10.30">
    <property type="entry name" value="TolB, C-terminal domain"/>
    <property type="match status" value="3"/>
</dbReference>
<evidence type="ECO:0000256" key="14">
    <source>
        <dbReference type="ARBA" id="ARBA00051243"/>
    </source>
</evidence>
<dbReference type="PRINTS" id="PR00109">
    <property type="entry name" value="TYRKINASE"/>
</dbReference>
<feature type="domain" description="Fibronectin type-III" evidence="19">
    <location>
        <begin position="1603"/>
        <end position="1705"/>
    </location>
</feature>
<dbReference type="FunFam" id="1.10.510.10:FF:000341">
    <property type="entry name" value="Tyrosine-protein kinase receptor"/>
    <property type="match status" value="1"/>
</dbReference>
<evidence type="ECO:0000256" key="4">
    <source>
        <dbReference type="ARBA" id="ARBA00022692"/>
    </source>
</evidence>
<dbReference type="InterPro" id="IPR008266">
    <property type="entry name" value="Tyr_kinase_AS"/>
</dbReference>
<dbReference type="PANTHER" id="PTHR24416">
    <property type="entry name" value="TYROSINE-PROTEIN KINASE RECEPTOR"/>
    <property type="match status" value="1"/>
</dbReference>
<dbReference type="GO" id="GO:0005524">
    <property type="term" value="F:ATP binding"/>
    <property type="evidence" value="ECO:0007669"/>
    <property type="project" value="UniProtKB-UniRule"/>
</dbReference>
<dbReference type="GO" id="GO:0043235">
    <property type="term" value="C:receptor complex"/>
    <property type="evidence" value="ECO:0007669"/>
    <property type="project" value="TreeGrafter"/>
</dbReference>
<dbReference type="InterPro" id="IPR013783">
    <property type="entry name" value="Ig-like_fold"/>
</dbReference>
<keyword evidence="12 16" id="KW-0675">Receptor</keyword>
<dbReference type="InterPro" id="IPR020635">
    <property type="entry name" value="Tyr_kinase_cat_dom"/>
</dbReference>
<dbReference type="PROSITE" id="PS00109">
    <property type="entry name" value="PROTEIN_KINASE_TYR"/>
    <property type="match status" value="1"/>
</dbReference>
<keyword evidence="8 15" id="KW-0067">ATP-binding</keyword>
<dbReference type="Gene3D" id="3.30.200.20">
    <property type="entry name" value="Phosphorylase Kinase, domain 1"/>
    <property type="match status" value="1"/>
</dbReference>
<dbReference type="InterPro" id="IPR011042">
    <property type="entry name" value="6-blade_b-propeller_TolB-like"/>
</dbReference>
<feature type="domain" description="Fibronectin type-III" evidence="19">
    <location>
        <begin position="1491"/>
        <end position="1599"/>
    </location>
</feature>
<dbReference type="PROSITE" id="PS50011">
    <property type="entry name" value="PROTEIN_KINASE_DOM"/>
    <property type="match status" value="1"/>
</dbReference>
<dbReference type="CDD" id="cd00063">
    <property type="entry name" value="FN3"/>
    <property type="match status" value="8"/>
</dbReference>
<keyword evidence="9 17" id="KW-1133">Transmembrane helix</keyword>
<feature type="domain" description="Fibronectin type-III" evidence="19">
    <location>
        <begin position="1056"/>
        <end position="1165"/>
    </location>
</feature>
<feature type="domain" description="Fibronectin type-III" evidence="19">
    <location>
        <begin position="215"/>
        <end position="309"/>
    </location>
</feature>
<comment type="similarity">
    <text evidence="16">Belongs to the protein kinase superfamily. Tyr protein kinase family. Insulin receptor subfamily.</text>
</comment>
<organism evidence="20">
    <name type="scientific">Timema tahoe</name>
    <dbReference type="NCBI Taxonomy" id="61484"/>
    <lineage>
        <taxon>Eukaryota</taxon>
        <taxon>Metazoa</taxon>
        <taxon>Ecdysozoa</taxon>
        <taxon>Arthropoda</taxon>
        <taxon>Hexapoda</taxon>
        <taxon>Insecta</taxon>
        <taxon>Pterygota</taxon>
        <taxon>Neoptera</taxon>
        <taxon>Polyneoptera</taxon>
        <taxon>Phasmatodea</taxon>
        <taxon>Timematodea</taxon>
        <taxon>Timematoidea</taxon>
        <taxon>Timematidae</taxon>
        <taxon>Timema</taxon>
    </lineage>
</organism>
<evidence type="ECO:0000256" key="8">
    <source>
        <dbReference type="ARBA" id="ARBA00022840"/>
    </source>
</evidence>
<keyword evidence="13" id="KW-0325">Glycoprotein</keyword>
<keyword evidence="11" id="KW-0829">Tyrosine-protein kinase</keyword>
<dbReference type="InterPro" id="IPR050122">
    <property type="entry name" value="RTK"/>
</dbReference>
<dbReference type="PROSITE" id="PS50853">
    <property type="entry name" value="FN3"/>
    <property type="match status" value="8"/>
</dbReference>
<name>A0A7R9FND4_9NEOP</name>
<comment type="catalytic activity">
    <reaction evidence="14 16">
        <text>L-tyrosyl-[protein] + ATP = O-phospho-L-tyrosyl-[protein] + ADP + H(+)</text>
        <dbReference type="Rhea" id="RHEA:10596"/>
        <dbReference type="Rhea" id="RHEA-COMP:10136"/>
        <dbReference type="Rhea" id="RHEA-COMP:20101"/>
        <dbReference type="ChEBI" id="CHEBI:15378"/>
        <dbReference type="ChEBI" id="CHEBI:30616"/>
        <dbReference type="ChEBI" id="CHEBI:46858"/>
        <dbReference type="ChEBI" id="CHEBI:61978"/>
        <dbReference type="ChEBI" id="CHEBI:456216"/>
        <dbReference type="EC" id="2.7.10.1"/>
    </reaction>
</comment>
<dbReference type="Pfam" id="PF07714">
    <property type="entry name" value="PK_Tyr_Ser-Thr"/>
    <property type="match status" value="1"/>
</dbReference>
<dbReference type="SMART" id="SM00135">
    <property type="entry name" value="LY"/>
    <property type="match status" value="5"/>
</dbReference>
<evidence type="ECO:0000256" key="10">
    <source>
        <dbReference type="ARBA" id="ARBA00023136"/>
    </source>
</evidence>
<protein>
    <recommendedName>
        <fullName evidence="16">Tyrosine-protein kinase receptor</fullName>
        <ecNumber evidence="16">2.7.10.1</ecNumber>
    </recommendedName>
</protein>
<comment type="subcellular location">
    <subcellularLocation>
        <location evidence="1">Membrane</location>
        <topology evidence="1">Single-pass membrane protein</topology>
    </subcellularLocation>
</comment>
<dbReference type="EMBL" id="OE000955">
    <property type="protein sequence ID" value="CAD7455563.1"/>
    <property type="molecule type" value="Genomic_DNA"/>
</dbReference>
<dbReference type="SMART" id="SM00060">
    <property type="entry name" value="FN3"/>
    <property type="match status" value="9"/>
</dbReference>
<keyword evidence="2 16" id="KW-0597">Phosphoprotein</keyword>
<dbReference type="EC" id="2.7.10.1" evidence="16"/>
<keyword evidence="3" id="KW-0808">Transferase</keyword>
<evidence type="ECO:0000256" key="5">
    <source>
        <dbReference type="ARBA" id="ARBA00022737"/>
    </source>
</evidence>
<accession>A0A7R9FND4</accession>
<evidence type="ECO:0000256" key="2">
    <source>
        <dbReference type="ARBA" id="ARBA00022553"/>
    </source>
</evidence>
<evidence type="ECO:0000256" key="16">
    <source>
        <dbReference type="RuleBase" id="RU000312"/>
    </source>
</evidence>
<evidence type="ECO:0000256" key="6">
    <source>
        <dbReference type="ARBA" id="ARBA00022741"/>
    </source>
</evidence>
<evidence type="ECO:0000256" key="7">
    <source>
        <dbReference type="ARBA" id="ARBA00022777"/>
    </source>
</evidence>
<feature type="domain" description="Fibronectin type-III" evidence="19">
    <location>
        <begin position="1764"/>
        <end position="1865"/>
    </location>
</feature>
<keyword evidence="6 15" id="KW-0547">Nucleotide-binding</keyword>
<dbReference type="GO" id="GO:0007169">
    <property type="term" value="P:cell surface receptor protein tyrosine kinase signaling pathway"/>
    <property type="evidence" value="ECO:0007669"/>
    <property type="project" value="InterPro"/>
</dbReference>
<evidence type="ECO:0000256" key="12">
    <source>
        <dbReference type="ARBA" id="ARBA00023170"/>
    </source>
</evidence>
<feature type="domain" description="Fibronectin type-III" evidence="19">
    <location>
        <begin position="1872"/>
        <end position="1977"/>
    </location>
</feature>
<evidence type="ECO:0000256" key="1">
    <source>
        <dbReference type="ARBA" id="ARBA00004167"/>
    </source>
</evidence>
<sequence>MSVILRDENNSQVQFKQALLTLATLHDTTRSMSVLLSDENNSQVQFKLTLLTLATLHDTTLSMSVLLSDENISQNGTQDHLPLPPKELYCIMGCSEALNRYLQRLKDQLGTPPAPALVADTLTATSLSLEWDGQRFSNMSYLVQWRYEEWAGAWQYCCNQSWGPHSTVLVENLQPYTKYRFRIALMLSPQHHSEPIVSDPSVVISTLPEGTPSSPPVIVRATAIDSARISVSWEPGPFPNGPVLSYMLQISELPEGYYALKDIPTANNTNFYMCKNLLPDRNYSVSVAMRNGVGEGPSVSILVSTPPEQTVEDKLKPTLIISTQHKVIRQIADIMADQPRVILSPEQASFNPLSLSADWLNDQLYILGEVQHPSGPRWQVARCGLDGRGLTVAVAGFLYKPQNMQVDPYNGYLFWSINGGNKKGLYKLDLADISNGVKHEVLPDIISEDPHLGAFTVDHTNSGLLVVNNTNNTVVFVSLDRNEISNLRDNATKQPMFEGATSLVTANKIFYWTRDSTLYSEEEDPSKAHYFYHGSWPLGNNGPLVSIAVELPSAQPVPVPVNPPIGVQAIMGPELAKISWQVPHLLGHQGKGAWQNWSYQVEVIEESTGQSFSCGHTNTTSYTAYHLRPGTSYLIRCYACTTGGLCPPSSEFRGKTLRAGDLPDIVWSTAEGLLKSDVTGESVKTLVHHSNLKDQQGDYHYVDITWYRDKLYMVTNTTHVHWYNLTTHMSGQLRDVDSVGSIAVDWIGRKLYWSNDKQQLASGEQDPMFQITRCNLNGSQQEPLPILEYVKELVIDSVHAFLYWSSGHGVECARLNGMQRRVYYPKEIFSGKQVMGLTLDMDRQVVYWIVRSYEGSKLYQAPTAEMIPTGQKVEPIMVSSLQYKNIEGPLCYFNDHLLWLQDDRNAVIGDLSGQNAALISGMSLSGLNVVAVTDPALHRYPRDYRGGEEINVIPETVQNSSIRVSGKWEKFRIEWEPVISVNYGQVFYEVKVDTLDQGYSGKPQQEVTIDCYVGYHHVKNLPPYSRLLVTVKAFTYWGASAQVRSFVHSPASTPTVPVNPRVFVSYSRSPVQDKQEIMAVFRWDPPMSRNGVIEGYRVKSWLMAPEGEIHMNDSFLAGVENREYIARQLLYNATYFFEVQAFTVMGDGPTTNPVRADLDVETPVPKLLLSTPDAIKVTDCDRHENQTLSLGSGPPVDVAFMGQEGRVFWVSEMQELISSDMDGGGKVKVRLWFILGAMDIGCKVKMLLLNGTGLSITVDWVGRYIYWSEMDETGSGSAIFRLDLSQQGSVQPELVLRRNRLIHKVDISPFQSSLYWVETSRAGIGHLMTKKTDTGDVRPFFTVTTVRRKRESEACNCPDNPAVGQAMSIDQTDPGNPRVLWVDGWHGDIYMADTRGCHCTVLVNATVNAETGLPPTSVTTDHRLLYWSNSTEGRIYSVVKPTSAAQRLNKELEYMSLGVTRIDVSGVRRITALGLHLQPYPVRKCLWPQDPEAAPTLHARSAQSITLRLPQPRRERECGDVSMATIEYTVYYGPAGGWDCGSSLHECVSIVTYSSTFEVTGLRPFHRYVFRVALRNYYSDLERISPVIGPAVILRTAPGAPSPPRNVTAVVLNPTTVEVSWLPPQEFNDETVSYQVHWRSEEMVGGERRKGEKIVSGPSFPDAIQTASLSLLAGQTYFILVRANSSNSATSSDSGEVQVQMFPEPNDILLLHATAYSLNISWSPSPNVSVVRYSSTLLSCLQFNISWSPSPNVSVVSLNISWSPSPNVSVVRYSSIVQPCYLAYSLNISGFPSPNGNIVRREIQWCEMGSGQWQNLPLQDATGEVNYFMRNLRPKTQYTFRLTMEYAPFQELYVWPVDGRFTYETLGDRPSPPGVPKVQQLGRDTYQVWWEPSQENGAAIDSYSLEGMEEGGERRDAGNHSAQQLGWDIYYNGSENYWNLSKLSPSLKYTFRARARNRHGWSDYGGSSRVFDLTAASMLADSGDLNPILYMVLPVGVSVCVLVVCALLYVLRRRDPEGKDPQVIENPVRPPDVELATLRELPRRGNFVHNSNALYTTAEIPTDEEIASLPHIRRGQIKLTKFLGSGAFGEVFEGNAHSLVDSSGSETKVAIKTLRKGATEQEKGEFLKEAQLMSHFKHEHILQLLGVCLDNDPNYIIMELMEGGDLLSYLRASRSLLYPGNTLTLQDLLTMCVDVARGCRYLEEMHFVHRDLACRNCLVSSSDPRLRVVKIGDFGLARDIYKNDYYRKEGEGLLPVRWMAPESLVDGVFTSQSDMWAFGVLVWEIMTLGQQPYPARTNLEVLHYVRTGGRLGRPSNCPEEL</sequence>
<dbReference type="FunFam" id="2.60.40.10:FF:002685">
    <property type="entry name" value="Tyrosine-protein kinase receptor"/>
    <property type="match status" value="1"/>
</dbReference>
<dbReference type="SMART" id="SM00219">
    <property type="entry name" value="TyrKc"/>
    <property type="match status" value="1"/>
</dbReference>
<dbReference type="Gene3D" id="1.10.510.10">
    <property type="entry name" value="Transferase(Phosphotransferase) domain 1"/>
    <property type="match status" value="1"/>
</dbReference>
<keyword evidence="5" id="KW-0677">Repeat</keyword>
<dbReference type="PROSITE" id="PS00107">
    <property type="entry name" value="PROTEIN_KINASE_ATP"/>
    <property type="match status" value="1"/>
</dbReference>
<dbReference type="SUPFAM" id="SSF63825">
    <property type="entry name" value="YWTD domain"/>
    <property type="match status" value="3"/>
</dbReference>
<evidence type="ECO:0000256" key="15">
    <source>
        <dbReference type="PROSITE-ProRule" id="PRU10141"/>
    </source>
</evidence>
<dbReference type="GO" id="GO:0004714">
    <property type="term" value="F:transmembrane receptor protein tyrosine kinase activity"/>
    <property type="evidence" value="ECO:0007669"/>
    <property type="project" value="UniProtKB-EC"/>
</dbReference>
<dbReference type="SUPFAM" id="SSF49265">
    <property type="entry name" value="Fibronectin type III"/>
    <property type="match status" value="5"/>
</dbReference>
<keyword evidence="4 16" id="KW-0812">Transmembrane</keyword>
<dbReference type="PROSITE" id="PS00239">
    <property type="entry name" value="RECEPTOR_TYR_KIN_II"/>
    <property type="match status" value="1"/>
</dbReference>
<keyword evidence="10 17" id="KW-0472">Membrane</keyword>
<feature type="transmembrane region" description="Helical" evidence="17">
    <location>
        <begin position="1988"/>
        <end position="2011"/>
    </location>
</feature>
<feature type="binding site" evidence="15">
    <location>
        <position position="2112"/>
    </location>
    <ligand>
        <name>ATP</name>
        <dbReference type="ChEBI" id="CHEBI:30616"/>
    </ligand>
</feature>
<evidence type="ECO:0000259" key="18">
    <source>
        <dbReference type="PROSITE" id="PS50011"/>
    </source>
</evidence>
<reference evidence="20" key="1">
    <citation type="submission" date="2020-11" db="EMBL/GenBank/DDBJ databases">
        <authorList>
            <person name="Tran Van P."/>
        </authorList>
    </citation>
    <scope>NUCLEOTIDE SEQUENCE</scope>
</reference>
<gene>
    <name evidence="20" type="ORF">TTEB3V08_LOCUS3630</name>
</gene>
<dbReference type="Gene3D" id="2.60.40.10">
    <property type="entry name" value="Immunoglobulins"/>
    <property type="match status" value="7"/>
</dbReference>
<dbReference type="GO" id="GO:0032006">
    <property type="term" value="P:regulation of TOR signaling"/>
    <property type="evidence" value="ECO:0007669"/>
    <property type="project" value="TreeGrafter"/>
</dbReference>
<evidence type="ECO:0000259" key="19">
    <source>
        <dbReference type="PROSITE" id="PS50853"/>
    </source>
</evidence>
<dbReference type="Pfam" id="PF00041">
    <property type="entry name" value="fn3"/>
    <property type="match status" value="4"/>
</dbReference>
<evidence type="ECO:0000256" key="3">
    <source>
        <dbReference type="ARBA" id="ARBA00022679"/>
    </source>
</evidence>
<dbReference type="InterPro" id="IPR017441">
    <property type="entry name" value="Protein_kinase_ATP_BS"/>
</dbReference>
<dbReference type="InterPro" id="IPR003961">
    <property type="entry name" value="FN3_dom"/>
</dbReference>
<evidence type="ECO:0000256" key="17">
    <source>
        <dbReference type="SAM" id="Phobius"/>
    </source>
</evidence>
<evidence type="ECO:0000256" key="11">
    <source>
        <dbReference type="ARBA" id="ARBA00023137"/>
    </source>
</evidence>
<dbReference type="InterPro" id="IPR000033">
    <property type="entry name" value="LDLR_classB_rpt"/>
</dbReference>